<evidence type="ECO:0000256" key="9">
    <source>
        <dbReference type="ARBA" id="ARBA00022982"/>
    </source>
</evidence>
<dbReference type="Pfam" id="PF04800">
    <property type="entry name" value="NDUS4"/>
    <property type="match status" value="1"/>
</dbReference>
<keyword evidence="7 14" id="KW-0999">Mitochondrion inner membrane</keyword>
<evidence type="ECO:0000313" key="16">
    <source>
        <dbReference type="EMBL" id="ELK31748.1"/>
    </source>
</evidence>
<evidence type="ECO:0000256" key="5">
    <source>
        <dbReference type="ARBA" id="ARBA00022448"/>
    </source>
</evidence>
<comment type="subunit">
    <text evidence="14">This is a component of the iron-sulfur (IP) fragment of the enzyme.</text>
</comment>
<comment type="function">
    <text evidence="1 14">Accessory subunit of the mitochondrial membrane respiratory chain NADH dehydrogenase (Complex I), that is believed not to be involved in catalysis. Complex I functions in the transfer of electrons from NADH to the respiratory chain. The immediate electron acceptor for the enzyme is believed to be ubiquinone.</text>
</comment>
<dbReference type="Gene3D" id="3.30.160.190">
    <property type="entry name" value="atu1810 like domain"/>
    <property type="match status" value="1"/>
</dbReference>
<evidence type="ECO:0000256" key="6">
    <source>
        <dbReference type="ARBA" id="ARBA00022660"/>
    </source>
</evidence>
<evidence type="ECO:0000256" key="10">
    <source>
        <dbReference type="ARBA" id="ARBA00023128"/>
    </source>
</evidence>
<dbReference type="PANTHER" id="PTHR12219">
    <property type="entry name" value="NADH-UBIQUINONE OXIDOREDUCTASE"/>
    <property type="match status" value="1"/>
</dbReference>
<keyword evidence="5 14" id="KW-0813">Transport</keyword>
<dbReference type="GO" id="GO:0022900">
    <property type="term" value="P:electron transport chain"/>
    <property type="evidence" value="ECO:0007669"/>
    <property type="project" value="InterPro"/>
</dbReference>
<keyword evidence="11 14" id="KW-0472">Membrane</keyword>
<organism evidence="16 17">
    <name type="scientific">Myotis davidii</name>
    <name type="common">David's myotis</name>
    <dbReference type="NCBI Taxonomy" id="225400"/>
    <lineage>
        <taxon>Eukaryota</taxon>
        <taxon>Metazoa</taxon>
        <taxon>Chordata</taxon>
        <taxon>Craniata</taxon>
        <taxon>Vertebrata</taxon>
        <taxon>Euteleostomi</taxon>
        <taxon>Mammalia</taxon>
        <taxon>Eutheria</taxon>
        <taxon>Laurasiatheria</taxon>
        <taxon>Chiroptera</taxon>
        <taxon>Yangochiroptera</taxon>
        <taxon>Vespertilionidae</taxon>
        <taxon>Myotis</taxon>
    </lineage>
</organism>
<evidence type="ECO:0000256" key="12">
    <source>
        <dbReference type="ARBA" id="ARBA00029642"/>
    </source>
</evidence>
<feature type="non-terminal residue" evidence="16">
    <location>
        <position position="1"/>
    </location>
</feature>
<evidence type="ECO:0000256" key="11">
    <source>
        <dbReference type="ARBA" id="ARBA00023136"/>
    </source>
</evidence>
<proteinExistence type="inferred from homology"/>
<dbReference type="PANTHER" id="PTHR12219:SF28">
    <property type="entry name" value="NADH DEHYDROGENASE [UBIQUINONE] IRON-SULFUR PROTEIN 4, MITOCHONDRIAL"/>
    <property type="match status" value="1"/>
</dbReference>
<evidence type="ECO:0000256" key="3">
    <source>
        <dbReference type="ARBA" id="ARBA00005882"/>
    </source>
</evidence>
<evidence type="ECO:0000313" key="17">
    <source>
        <dbReference type="Proteomes" id="UP000010556"/>
    </source>
</evidence>
<accession>L5M207</accession>
<evidence type="ECO:0000256" key="4">
    <source>
        <dbReference type="ARBA" id="ARBA00015796"/>
    </source>
</evidence>
<dbReference type="InterPro" id="IPR006885">
    <property type="entry name" value="NADH_UbQ_FeS_4_mit-like"/>
</dbReference>
<dbReference type="AlphaFoldDB" id="L5M207"/>
<evidence type="ECO:0000256" key="14">
    <source>
        <dbReference type="RuleBase" id="RU367010"/>
    </source>
</evidence>
<evidence type="ECO:0000256" key="15">
    <source>
        <dbReference type="SAM" id="MobiDB-lite"/>
    </source>
</evidence>
<evidence type="ECO:0000256" key="13">
    <source>
        <dbReference type="ARBA" id="ARBA00032105"/>
    </source>
</evidence>
<keyword evidence="16" id="KW-0830">Ubiquinone</keyword>
<sequence>RSLSTSTWRLAQDQTRDSQLITVDEKLDITTLTGVPEEHIKTRKVRIFVPARNNMQSGVNNTKKWKMEFDTRERWENPLMGWASTADPLSNMVLTFSTKEDAVAFAEKNGLVLSVPHSGTVTSQPYYFSLVNRTHSMTYMQSCTIAAAAAEAAFTGWSYDVEEKKVPKPKSKSYGANFSWNKRTRVSTK</sequence>
<evidence type="ECO:0000256" key="2">
    <source>
        <dbReference type="ARBA" id="ARBA00004443"/>
    </source>
</evidence>
<evidence type="ECO:0000256" key="1">
    <source>
        <dbReference type="ARBA" id="ARBA00003195"/>
    </source>
</evidence>
<keyword evidence="9 14" id="KW-0249">Electron transport</keyword>
<dbReference type="Proteomes" id="UP000010556">
    <property type="component" value="Unassembled WGS sequence"/>
</dbReference>
<dbReference type="GO" id="GO:0005743">
    <property type="term" value="C:mitochondrial inner membrane"/>
    <property type="evidence" value="ECO:0007669"/>
    <property type="project" value="UniProtKB-SubCell"/>
</dbReference>
<keyword evidence="17" id="KW-1185">Reference proteome</keyword>
<comment type="similarity">
    <text evidence="3 14">Belongs to the complex I NDUFS4 subunit family.</text>
</comment>
<comment type="subcellular location">
    <subcellularLocation>
        <location evidence="2 14">Mitochondrion inner membrane</location>
        <topology evidence="2 14">Peripheral membrane protein</topology>
        <orientation evidence="2 14">Matrix side</orientation>
    </subcellularLocation>
</comment>
<name>L5M207_MYODS</name>
<dbReference type="FunFam" id="3.30.160.190:FF:000001">
    <property type="entry name" value="NADH-ubiquinone oxidoreductase 21 kDa subunit mitochondrial"/>
    <property type="match status" value="1"/>
</dbReference>
<reference evidence="17" key="1">
    <citation type="journal article" date="2013" name="Science">
        <title>Comparative analysis of bat genomes provides insight into the evolution of flight and immunity.</title>
        <authorList>
            <person name="Zhang G."/>
            <person name="Cowled C."/>
            <person name="Shi Z."/>
            <person name="Huang Z."/>
            <person name="Bishop-Lilly K.A."/>
            <person name="Fang X."/>
            <person name="Wynne J.W."/>
            <person name="Xiong Z."/>
            <person name="Baker M.L."/>
            <person name="Zhao W."/>
            <person name="Tachedjian M."/>
            <person name="Zhu Y."/>
            <person name="Zhou P."/>
            <person name="Jiang X."/>
            <person name="Ng J."/>
            <person name="Yang L."/>
            <person name="Wu L."/>
            <person name="Xiao J."/>
            <person name="Feng Y."/>
            <person name="Chen Y."/>
            <person name="Sun X."/>
            <person name="Zhang Y."/>
            <person name="Marsh G.A."/>
            <person name="Crameri G."/>
            <person name="Broder C.C."/>
            <person name="Frey K.G."/>
            <person name="Wang L.F."/>
            <person name="Wang J."/>
        </authorList>
    </citation>
    <scope>NUCLEOTIDE SEQUENCE [LARGE SCALE GENOMIC DNA]</scope>
</reference>
<dbReference type="InterPro" id="IPR038532">
    <property type="entry name" value="NDUFS4-like_sf"/>
</dbReference>
<keyword evidence="6 14" id="KW-0679">Respiratory chain</keyword>
<gene>
    <name evidence="16" type="ORF">MDA_GLEAN10023552</name>
</gene>
<evidence type="ECO:0000256" key="8">
    <source>
        <dbReference type="ARBA" id="ARBA00022946"/>
    </source>
</evidence>
<keyword evidence="10 14" id="KW-0496">Mitochondrion</keyword>
<dbReference type="EMBL" id="KB105949">
    <property type="protein sequence ID" value="ELK31748.1"/>
    <property type="molecule type" value="Genomic_DNA"/>
</dbReference>
<evidence type="ECO:0000256" key="7">
    <source>
        <dbReference type="ARBA" id="ARBA00022792"/>
    </source>
</evidence>
<protein>
    <recommendedName>
        <fullName evidence="4 14">NADH dehydrogenase [ubiquinone] iron-sulfur protein 4, mitochondrial</fullName>
    </recommendedName>
    <alternativeName>
        <fullName evidence="13 14">Complex I-18 kDa</fullName>
    </alternativeName>
    <alternativeName>
        <fullName evidence="12 14">NADH-ubiquinone oxidoreductase 18 kDa subunit</fullName>
    </alternativeName>
</protein>
<feature type="region of interest" description="Disordered" evidence="15">
    <location>
        <begin position="164"/>
        <end position="189"/>
    </location>
</feature>
<keyword evidence="8 14" id="KW-0809">Transit peptide</keyword>